<comment type="subcellular location">
    <subcellularLocation>
        <location evidence="1">Cell inner membrane</location>
        <topology evidence="1">Multi-pass membrane protein</topology>
    </subcellularLocation>
</comment>
<keyword evidence="5 9" id="KW-0472">Membrane</keyword>
<evidence type="ECO:0000313" key="14">
    <source>
        <dbReference type="Proteomes" id="UP001596364"/>
    </source>
</evidence>
<evidence type="ECO:0000256" key="4">
    <source>
        <dbReference type="ARBA" id="ARBA00022989"/>
    </source>
</evidence>
<organism evidence="13 14">
    <name type="scientific">Pseudobowmanella zhangzhouensis</name>
    <dbReference type="NCBI Taxonomy" id="1537679"/>
    <lineage>
        <taxon>Bacteria</taxon>
        <taxon>Pseudomonadati</taxon>
        <taxon>Pseudomonadota</taxon>
        <taxon>Gammaproteobacteria</taxon>
        <taxon>Alteromonadales</taxon>
        <taxon>Alteromonadaceae</taxon>
    </lineage>
</organism>
<feature type="domain" description="Methyl-accepting transducer" evidence="10">
    <location>
        <begin position="267"/>
        <end position="503"/>
    </location>
</feature>
<dbReference type="SUPFAM" id="SSF58104">
    <property type="entry name" value="Methyl-accepting chemotaxis protein (MCP) signaling domain"/>
    <property type="match status" value="1"/>
</dbReference>
<dbReference type="PROSITE" id="PS50885">
    <property type="entry name" value="HAMP"/>
    <property type="match status" value="1"/>
</dbReference>
<dbReference type="PANTHER" id="PTHR32089">
    <property type="entry name" value="METHYL-ACCEPTING CHEMOTAXIS PROTEIN MCPB"/>
    <property type="match status" value="1"/>
</dbReference>
<dbReference type="PROSITE" id="PS50111">
    <property type="entry name" value="CHEMOTAXIS_TRANSDUC_2"/>
    <property type="match status" value="1"/>
</dbReference>
<keyword evidence="4 9" id="KW-1133">Transmembrane helix</keyword>
<evidence type="ECO:0000256" key="1">
    <source>
        <dbReference type="ARBA" id="ARBA00004429"/>
    </source>
</evidence>
<sequence>MNFLFRLSIAQKIFLIPILGAASFLIFLVINTTLSQTNGHLLTNAQTIQFPALQTSESALVRMSKVRDTLSSAVTTGDEDALASAKQLADETRDDLNKLKALAPDLATEANKILTRFNQYFDVAYGVSESMVNNTADFSKLGELSEQMNSRFDSAVADLRTFTNLRREEFENAFKAYNSSQAFLFYLGIGMVAITTFVLFATAWLIVSQIRGSIVRVVESLRDIAEEDGDLTVRIETRSQDEIGELVKYFNLFMEKLQGVVKDIVNTTFPLSQLAQNLNQLTDQTNRTIEIQQNSANSAKRAVDNMNSSVTQVAESAAEAAKAANDASKAANDGQRVVDTTVKSIQTLADNVRETSDVIRKLEEDSNQVGVVLDVIKGIAEQTNLLALNAAIEAARAGEQGRGFAVVADEVRTLASRTQKSTEEIQTTIEQLQSAARSAVTVMNKGTEQAEQSVDTAHKAGDSLTEITKTIGRISQMNEQIAHSTDDQQQVAVTIVGHVDEIHTRTDETSANSSRLASVSGELADLATNLESIARQFKV</sequence>
<feature type="transmembrane region" description="Helical" evidence="9">
    <location>
        <begin position="12"/>
        <end position="30"/>
    </location>
</feature>
<keyword evidence="2" id="KW-1003">Cell membrane</keyword>
<keyword evidence="14" id="KW-1185">Reference proteome</keyword>
<dbReference type="InterPro" id="IPR004089">
    <property type="entry name" value="MCPsignal_dom"/>
</dbReference>
<evidence type="ECO:0000256" key="5">
    <source>
        <dbReference type="ARBA" id="ARBA00023136"/>
    </source>
</evidence>
<dbReference type="Pfam" id="PF00672">
    <property type="entry name" value="HAMP"/>
    <property type="match status" value="1"/>
</dbReference>
<comment type="similarity">
    <text evidence="7">Belongs to the methyl-accepting chemotaxis (MCP) protein family.</text>
</comment>
<dbReference type="SMART" id="SM00283">
    <property type="entry name" value="MA"/>
    <property type="match status" value="1"/>
</dbReference>
<evidence type="ECO:0000313" key="13">
    <source>
        <dbReference type="EMBL" id="MFC6441225.1"/>
    </source>
</evidence>
<dbReference type="PANTHER" id="PTHR32089:SF119">
    <property type="entry name" value="METHYL-ACCEPTING CHEMOTAXIS PROTEIN CTPL"/>
    <property type="match status" value="1"/>
</dbReference>
<dbReference type="CDD" id="cd06225">
    <property type="entry name" value="HAMP"/>
    <property type="match status" value="1"/>
</dbReference>
<evidence type="ECO:0000256" key="8">
    <source>
        <dbReference type="PROSITE-ProRule" id="PRU00284"/>
    </source>
</evidence>
<dbReference type="Gene3D" id="1.10.287.950">
    <property type="entry name" value="Methyl-accepting chemotaxis protein"/>
    <property type="match status" value="1"/>
</dbReference>
<dbReference type="CDD" id="cd11386">
    <property type="entry name" value="MCP_signal"/>
    <property type="match status" value="1"/>
</dbReference>
<evidence type="ECO:0000259" key="10">
    <source>
        <dbReference type="PROSITE" id="PS50111"/>
    </source>
</evidence>
<keyword evidence="6 8" id="KW-0807">Transducer</keyword>
<accession>A0ABW1XMR5</accession>
<comment type="caution">
    <text evidence="13">The sequence shown here is derived from an EMBL/GenBank/DDBJ whole genome shotgun (WGS) entry which is preliminary data.</text>
</comment>
<keyword evidence="2" id="KW-0997">Cell inner membrane</keyword>
<dbReference type="PROSITE" id="PS50192">
    <property type="entry name" value="T_SNARE"/>
    <property type="match status" value="1"/>
</dbReference>
<dbReference type="SMART" id="SM00304">
    <property type="entry name" value="HAMP"/>
    <property type="match status" value="1"/>
</dbReference>
<name>A0ABW1XMR5_9ALTE</name>
<dbReference type="InterPro" id="IPR003660">
    <property type="entry name" value="HAMP_dom"/>
</dbReference>
<feature type="domain" description="T-SNARE coiled-coil homology" evidence="11">
    <location>
        <begin position="454"/>
        <end position="516"/>
    </location>
</feature>
<dbReference type="InterPro" id="IPR004090">
    <property type="entry name" value="Chemotax_Me-accpt_rcpt"/>
</dbReference>
<evidence type="ECO:0000259" key="12">
    <source>
        <dbReference type="PROSITE" id="PS50885"/>
    </source>
</evidence>
<dbReference type="InterPro" id="IPR000727">
    <property type="entry name" value="T_SNARE_dom"/>
</dbReference>
<dbReference type="Pfam" id="PF00015">
    <property type="entry name" value="MCPsignal"/>
    <property type="match status" value="1"/>
</dbReference>
<evidence type="ECO:0000259" key="11">
    <source>
        <dbReference type="PROSITE" id="PS50192"/>
    </source>
</evidence>
<reference evidence="14" key="1">
    <citation type="journal article" date="2019" name="Int. J. Syst. Evol. Microbiol.">
        <title>The Global Catalogue of Microorganisms (GCM) 10K type strain sequencing project: providing services to taxonomists for standard genome sequencing and annotation.</title>
        <authorList>
            <consortium name="The Broad Institute Genomics Platform"/>
            <consortium name="The Broad Institute Genome Sequencing Center for Infectious Disease"/>
            <person name="Wu L."/>
            <person name="Ma J."/>
        </authorList>
    </citation>
    <scope>NUCLEOTIDE SEQUENCE [LARGE SCALE GENOMIC DNA]</scope>
    <source>
        <strain evidence="14">CGMCC 1.16031</strain>
    </source>
</reference>
<dbReference type="RefSeq" id="WP_131258443.1">
    <property type="nucleotide sequence ID" value="NZ_JBHSUS010000001.1"/>
</dbReference>
<evidence type="ECO:0000256" key="3">
    <source>
        <dbReference type="ARBA" id="ARBA00022692"/>
    </source>
</evidence>
<dbReference type="Proteomes" id="UP001596364">
    <property type="component" value="Unassembled WGS sequence"/>
</dbReference>
<proteinExistence type="inferred from homology"/>
<feature type="transmembrane region" description="Helical" evidence="9">
    <location>
        <begin position="183"/>
        <end position="207"/>
    </location>
</feature>
<dbReference type="PRINTS" id="PR00260">
    <property type="entry name" value="CHEMTRNSDUCR"/>
</dbReference>
<protein>
    <submittedName>
        <fullName evidence="13">Methyl-accepting chemotaxis protein</fullName>
    </submittedName>
</protein>
<keyword evidence="3 9" id="KW-0812">Transmembrane</keyword>
<feature type="domain" description="HAMP" evidence="12">
    <location>
        <begin position="208"/>
        <end position="262"/>
    </location>
</feature>
<gene>
    <name evidence="13" type="ORF">ACFP85_13815</name>
</gene>
<evidence type="ECO:0000256" key="2">
    <source>
        <dbReference type="ARBA" id="ARBA00022519"/>
    </source>
</evidence>
<dbReference type="EMBL" id="JBHSUS010000001">
    <property type="protein sequence ID" value="MFC6441225.1"/>
    <property type="molecule type" value="Genomic_DNA"/>
</dbReference>
<evidence type="ECO:0000256" key="6">
    <source>
        <dbReference type="ARBA" id="ARBA00023224"/>
    </source>
</evidence>
<evidence type="ECO:0000256" key="9">
    <source>
        <dbReference type="SAM" id="Phobius"/>
    </source>
</evidence>
<evidence type="ECO:0000256" key="7">
    <source>
        <dbReference type="ARBA" id="ARBA00029447"/>
    </source>
</evidence>